<organism evidence="2 3">
    <name type="scientific">Amycolatopsis samaneae</name>
    <dbReference type="NCBI Taxonomy" id="664691"/>
    <lineage>
        <taxon>Bacteria</taxon>
        <taxon>Bacillati</taxon>
        <taxon>Actinomycetota</taxon>
        <taxon>Actinomycetes</taxon>
        <taxon>Pseudonocardiales</taxon>
        <taxon>Pseudonocardiaceae</taxon>
        <taxon>Amycolatopsis</taxon>
    </lineage>
</organism>
<keyword evidence="3" id="KW-1185">Reference proteome</keyword>
<evidence type="ECO:0000256" key="1">
    <source>
        <dbReference type="SAM" id="MobiDB-lite"/>
    </source>
</evidence>
<dbReference type="Proteomes" id="UP001597419">
    <property type="component" value="Unassembled WGS sequence"/>
</dbReference>
<dbReference type="RefSeq" id="WP_345408325.1">
    <property type="nucleotide sequence ID" value="NZ_BAABHG010000027.1"/>
</dbReference>
<feature type="compositionally biased region" description="Basic and acidic residues" evidence="1">
    <location>
        <begin position="15"/>
        <end position="28"/>
    </location>
</feature>
<evidence type="ECO:0000313" key="2">
    <source>
        <dbReference type="EMBL" id="MFD2464742.1"/>
    </source>
</evidence>
<name>A0ABW5GV15_9PSEU</name>
<dbReference type="InterPro" id="IPR035172">
    <property type="entry name" value="DUF5302"/>
</dbReference>
<comment type="caution">
    <text evidence="2">The sequence shown here is derived from an EMBL/GenBank/DDBJ whole genome shotgun (WGS) entry which is preliminary data.</text>
</comment>
<protein>
    <submittedName>
        <fullName evidence="2">DUF5302 domain-containing protein</fullName>
    </submittedName>
</protein>
<sequence>MAEPEPSQQSGEEDDVKRRFREALERKQAHARSGASHENGGPKNQHAHGPAANKRQFRRKSG</sequence>
<evidence type="ECO:0000313" key="3">
    <source>
        <dbReference type="Proteomes" id="UP001597419"/>
    </source>
</evidence>
<feature type="compositionally biased region" description="Polar residues" evidence="1">
    <location>
        <begin position="1"/>
        <end position="10"/>
    </location>
</feature>
<dbReference type="EMBL" id="JBHUKU010000027">
    <property type="protein sequence ID" value="MFD2464742.1"/>
    <property type="molecule type" value="Genomic_DNA"/>
</dbReference>
<accession>A0ABW5GV15</accession>
<feature type="region of interest" description="Disordered" evidence="1">
    <location>
        <begin position="1"/>
        <end position="62"/>
    </location>
</feature>
<dbReference type="Pfam" id="PF17227">
    <property type="entry name" value="DUF5302"/>
    <property type="match status" value="1"/>
</dbReference>
<gene>
    <name evidence="2" type="ORF">ACFSYJ_39410</name>
</gene>
<reference evidence="3" key="1">
    <citation type="journal article" date="2019" name="Int. J. Syst. Evol. Microbiol.">
        <title>The Global Catalogue of Microorganisms (GCM) 10K type strain sequencing project: providing services to taxonomists for standard genome sequencing and annotation.</title>
        <authorList>
            <consortium name="The Broad Institute Genomics Platform"/>
            <consortium name="The Broad Institute Genome Sequencing Center for Infectious Disease"/>
            <person name="Wu L."/>
            <person name="Ma J."/>
        </authorList>
    </citation>
    <scope>NUCLEOTIDE SEQUENCE [LARGE SCALE GENOMIC DNA]</scope>
    <source>
        <strain evidence="3">CGMCC 4.7643</strain>
    </source>
</reference>
<proteinExistence type="predicted"/>